<keyword evidence="1" id="KW-0808">Transferase</keyword>
<dbReference type="EMBL" id="CAJVPQ010003828">
    <property type="protein sequence ID" value="CAG8638267.1"/>
    <property type="molecule type" value="Genomic_DNA"/>
</dbReference>
<protein>
    <submittedName>
        <fullName evidence="3">16440_t:CDS:1</fullName>
    </submittedName>
</protein>
<keyword evidence="4" id="KW-1185">Reference proteome</keyword>
<dbReference type="Pfam" id="PF00755">
    <property type="entry name" value="Carn_acyltransf"/>
    <property type="match status" value="1"/>
</dbReference>
<proteinExistence type="predicted"/>
<feature type="domain" description="Choline/carnitine acyltransferase" evidence="2">
    <location>
        <begin position="50"/>
        <end position="113"/>
    </location>
</feature>
<evidence type="ECO:0000313" key="3">
    <source>
        <dbReference type="EMBL" id="CAG8638267.1"/>
    </source>
</evidence>
<organism evidence="3 4">
    <name type="scientific">Funneliformis caledonium</name>
    <dbReference type="NCBI Taxonomy" id="1117310"/>
    <lineage>
        <taxon>Eukaryota</taxon>
        <taxon>Fungi</taxon>
        <taxon>Fungi incertae sedis</taxon>
        <taxon>Mucoromycota</taxon>
        <taxon>Glomeromycotina</taxon>
        <taxon>Glomeromycetes</taxon>
        <taxon>Glomerales</taxon>
        <taxon>Glomeraceae</taxon>
        <taxon>Funneliformis</taxon>
    </lineage>
</organism>
<sequence>MTEHWAYYILTPSVISKHWSVRVCGNRIKHGAKNQDPHFKQYEFMVGKIPVPAFEDTLEKYLKSVGYLVNLRNTQRPSCYNRISKPAIIGKELRQLLLNFNNLNMINWLEESYVFDYKSSI</sequence>
<dbReference type="GO" id="GO:0016746">
    <property type="term" value="F:acyltransferase activity"/>
    <property type="evidence" value="ECO:0007669"/>
    <property type="project" value="UniProtKB-KW"/>
</dbReference>
<accession>A0A9N9DFP4</accession>
<gene>
    <name evidence="3" type="ORF">FCALED_LOCUS10428</name>
</gene>
<dbReference type="AlphaFoldDB" id="A0A9N9DFP4"/>
<evidence type="ECO:0000259" key="2">
    <source>
        <dbReference type="Pfam" id="PF00755"/>
    </source>
</evidence>
<dbReference type="Gene3D" id="1.10.275.20">
    <property type="entry name" value="Choline/Carnitine o-acyltransferase"/>
    <property type="match status" value="1"/>
</dbReference>
<dbReference type="InterPro" id="IPR042572">
    <property type="entry name" value="Carn_acyl_trans_N"/>
</dbReference>
<evidence type="ECO:0000313" key="4">
    <source>
        <dbReference type="Proteomes" id="UP000789570"/>
    </source>
</evidence>
<dbReference type="InterPro" id="IPR039551">
    <property type="entry name" value="Cho/carn_acyl_trans"/>
</dbReference>
<reference evidence="3" key="1">
    <citation type="submission" date="2021-06" db="EMBL/GenBank/DDBJ databases">
        <authorList>
            <person name="Kallberg Y."/>
            <person name="Tangrot J."/>
            <person name="Rosling A."/>
        </authorList>
    </citation>
    <scope>NUCLEOTIDE SEQUENCE</scope>
    <source>
        <strain evidence="3">UK204</strain>
    </source>
</reference>
<comment type="caution">
    <text evidence="3">The sequence shown here is derived from an EMBL/GenBank/DDBJ whole genome shotgun (WGS) entry which is preliminary data.</text>
</comment>
<name>A0A9N9DFP4_9GLOM</name>
<keyword evidence="1" id="KW-0012">Acyltransferase</keyword>
<dbReference type="Proteomes" id="UP000789570">
    <property type="component" value="Unassembled WGS sequence"/>
</dbReference>
<evidence type="ECO:0000256" key="1">
    <source>
        <dbReference type="ARBA" id="ARBA00023315"/>
    </source>
</evidence>